<dbReference type="OrthoDB" id="5965207at2759"/>
<accession>A0A6S7G3L8</accession>
<proteinExistence type="predicted"/>
<comment type="caution">
    <text evidence="1">The sequence shown here is derived from an EMBL/GenBank/DDBJ whole genome shotgun (WGS) entry which is preliminary data.</text>
</comment>
<gene>
    <name evidence="1" type="ORF">PACLA_8A044688</name>
</gene>
<organism evidence="1 2">
    <name type="scientific">Paramuricea clavata</name>
    <name type="common">Red gorgonian</name>
    <name type="synonym">Violescent sea-whip</name>
    <dbReference type="NCBI Taxonomy" id="317549"/>
    <lineage>
        <taxon>Eukaryota</taxon>
        <taxon>Metazoa</taxon>
        <taxon>Cnidaria</taxon>
        <taxon>Anthozoa</taxon>
        <taxon>Octocorallia</taxon>
        <taxon>Malacalcyonacea</taxon>
        <taxon>Plexauridae</taxon>
        <taxon>Paramuricea</taxon>
    </lineage>
</organism>
<name>A0A6S7G3L8_PARCT</name>
<protein>
    <submittedName>
        <fullName evidence="1">Partial</fullName>
    </submittedName>
</protein>
<sequence>MCARKKHVIDWKTVNGAFSKPRRLHLVQGSDGLNRCPILSCDHPGFASRRGCRKHVKTIHAWYYYFDEKPNVAVDTLVISTAPNVANGKGSNVPSCSTDNDFARSFSQWLQSSCGGGKSRKQSDISVSRALKFVKFCCDQSAEAEDDVLSSTNFIDYSLGCPQLLTNFVDSLDTKWGIGQSGRIAYVTSISDLLDFRKFNSPPSSVLQNFAVTEVYVKRARKCLAKDMRSNWTTDLDIETLESHRSWASLSEVQSVIPFHKERYQSVLEMCMENPDSVKPCDVTFATRFIAAYLFLKVKGCRPMTYQHLTLRMFESARRNDGMVDQKIFKTAKRYGFDSVYFDEVSINFLEQYITYVRPLLNPICDYILVNRNGKQFQKLTDLLSVLVFEAIGKYIHPTRYRQIIETESCVALLPNEQKWISEDQKHSSNVARVHYQKKRSRQVAIRGRWCMRKLVETERKTVNSDVNTNMENENDVTNCFHGPVSENDNATDIATSSREKLFQRRAGIRFTAEEDEYIKIGMNKFGLRWSKILRHPNFTFNPCRVPNTLRKRAEALKLV</sequence>
<keyword evidence="2" id="KW-1185">Reference proteome</keyword>
<dbReference type="Gene3D" id="1.10.10.60">
    <property type="entry name" value="Homeodomain-like"/>
    <property type="match status" value="1"/>
</dbReference>
<evidence type="ECO:0000313" key="1">
    <source>
        <dbReference type="EMBL" id="CAB3982906.1"/>
    </source>
</evidence>
<dbReference type="AlphaFoldDB" id="A0A6S7G3L8"/>
<evidence type="ECO:0000313" key="2">
    <source>
        <dbReference type="Proteomes" id="UP001152795"/>
    </source>
</evidence>
<dbReference type="Proteomes" id="UP001152795">
    <property type="component" value="Unassembled WGS sequence"/>
</dbReference>
<dbReference type="EMBL" id="CACRXK020000553">
    <property type="protein sequence ID" value="CAB3982906.1"/>
    <property type="molecule type" value="Genomic_DNA"/>
</dbReference>
<reference evidence="1" key="1">
    <citation type="submission" date="2020-04" db="EMBL/GenBank/DDBJ databases">
        <authorList>
            <person name="Alioto T."/>
            <person name="Alioto T."/>
            <person name="Gomez Garrido J."/>
        </authorList>
    </citation>
    <scope>NUCLEOTIDE SEQUENCE</scope>
    <source>
        <strain evidence="1">A484AB</strain>
    </source>
</reference>